<comment type="caution">
    <text evidence="10">The sequence shown here is derived from an EMBL/GenBank/DDBJ whole genome shotgun (WGS) entry which is preliminary data.</text>
</comment>
<evidence type="ECO:0000256" key="4">
    <source>
        <dbReference type="ARBA" id="ARBA00023136"/>
    </source>
</evidence>
<name>A0A427XZ63_9TREE</name>
<evidence type="ECO:0000313" key="11">
    <source>
        <dbReference type="Proteomes" id="UP000279236"/>
    </source>
</evidence>
<organism evidence="10 11">
    <name type="scientific">Apiotrichum porosum</name>
    <dbReference type="NCBI Taxonomy" id="105984"/>
    <lineage>
        <taxon>Eukaryota</taxon>
        <taxon>Fungi</taxon>
        <taxon>Dikarya</taxon>
        <taxon>Basidiomycota</taxon>
        <taxon>Agaricomycotina</taxon>
        <taxon>Tremellomycetes</taxon>
        <taxon>Trichosporonales</taxon>
        <taxon>Trichosporonaceae</taxon>
        <taxon>Apiotrichum</taxon>
    </lineage>
</organism>
<dbReference type="Pfam" id="PF10334">
    <property type="entry name" value="BRE4"/>
    <property type="match status" value="1"/>
</dbReference>
<dbReference type="Pfam" id="PF13515">
    <property type="entry name" value="FUSC_2"/>
    <property type="match status" value="1"/>
</dbReference>
<evidence type="ECO:0008006" key="12">
    <source>
        <dbReference type="Google" id="ProtNLM"/>
    </source>
</evidence>
<feature type="transmembrane region" description="Helical" evidence="6">
    <location>
        <begin position="161"/>
        <end position="180"/>
    </location>
</feature>
<dbReference type="RefSeq" id="XP_028477614.1">
    <property type="nucleotide sequence ID" value="XM_028621162.1"/>
</dbReference>
<feature type="domain" description="DUF2421" evidence="7">
    <location>
        <begin position="780"/>
        <end position="941"/>
    </location>
</feature>
<evidence type="ECO:0000256" key="5">
    <source>
        <dbReference type="SAM" id="MobiDB-lite"/>
    </source>
</evidence>
<evidence type="ECO:0000259" key="9">
    <source>
        <dbReference type="Pfam" id="PF13515"/>
    </source>
</evidence>
<dbReference type="GO" id="GO:0016020">
    <property type="term" value="C:membrane"/>
    <property type="evidence" value="ECO:0007669"/>
    <property type="project" value="UniProtKB-SubCell"/>
</dbReference>
<dbReference type="Proteomes" id="UP000279236">
    <property type="component" value="Unassembled WGS sequence"/>
</dbReference>
<feature type="transmembrane region" description="Helical" evidence="6">
    <location>
        <begin position="92"/>
        <end position="116"/>
    </location>
</feature>
<dbReference type="Pfam" id="PF10337">
    <property type="entry name" value="ArAE_2_N"/>
    <property type="match status" value="1"/>
</dbReference>
<keyword evidence="2 6" id="KW-0812">Transmembrane</keyword>
<dbReference type="PANTHER" id="PTHR37994">
    <property type="entry name" value="ARAE_2_N DOMAIN-CONTAINING PROTEIN-RELATED"/>
    <property type="match status" value="1"/>
</dbReference>
<dbReference type="PANTHER" id="PTHR37994:SF3">
    <property type="entry name" value="ER TRANSPORTER 6TM N-TERMINAL DOMAIN-CONTAINING PROTEIN"/>
    <property type="match status" value="1"/>
</dbReference>
<dbReference type="InterPro" id="IPR018823">
    <property type="entry name" value="ArAE_2_N"/>
</dbReference>
<evidence type="ECO:0000259" key="7">
    <source>
        <dbReference type="Pfam" id="PF10334"/>
    </source>
</evidence>
<evidence type="ECO:0000256" key="6">
    <source>
        <dbReference type="SAM" id="Phobius"/>
    </source>
</evidence>
<evidence type="ECO:0000259" key="8">
    <source>
        <dbReference type="Pfam" id="PF10337"/>
    </source>
</evidence>
<feature type="domain" description="Putative ER transporter 6TM N-terminal" evidence="8">
    <location>
        <begin position="31"/>
        <end position="453"/>
    </location>
</feature>
<feature type="transmembrane region" description="Helical" evidence="6">
    <location>
        <begin position="614"/>
        <end position="633"/>
    </location>
</feature>
<dbReference type="OrthoDB" id="2274698at2759"/>
<dbReference type="InterPro" id="IPR018820">
    <property type="entry name" value="BRE4-related_DUF2421"/>
</dbReference>
<feature type="transmembrane region" description="Helical" evidence="6">
    <location>
        <begin position="762"/>
        <end position="780"/>
    </location>
</feature>
<proteinExistence type="predicted"/>
<dbReference type="STRING" id="105984.A0A427XZ63"/>
<feature type="domain" description="Integral membrane bound transporter" evidence="9">
    <location>
        <begin position="627"/>
        <end position="775"/>
    </location>
</feature>
<dbReference type="InterPro" id="IPR049453">
    <property type="entry name" value="Memb_transporter_dom"/>
</dbReference>
<feature type="region of interest" description="Disordered" evidence="5">
    <location>
        <begin position="555"/>
        <end position="587"/>
    </location>
</feature>
<reference evidence="10 11" key="1">
    <citation type="submission" date="2018-11" db="EMBL/GenBank/DDBJ databases">
        <title>Genome sequence of Apiotrichum porosum DSM 27194.</title>
        <authorList>
            <person name="Aliyu H."/>
            <person name="Gorte O."/>
            <person name="Ochsenreither K."/>
        </authorList>
    </citation>
    <scope>NUCLEOTIDE SEQUENCE [LARGE SCALE GENOMIC DNA]</scope>
    <source>
        <strain evidence="10 11">DSM 27194</strain>
    </source>
</reference>
<feature type="transmembrane region" description="Helical" evidence="6">
    <location>
        <begin position="645"/>
        <end position="661"/>
    </location>
</feature>
<keyword evidence="3 6" id="KW-1133">Transmembrane helix</keyword>
<feature type="transmembrane region" description="Helical" evidence="6">
    <location>
        <begin position="700"/>
        <end position="718"/>
    </location>
</feature>
<evidence type="ECO:0000256" key="1">
    <source>
        <dbReference type="ARBA" id="ARBA00004141"/>
    </source>
</evidence>
<feature type="transmembrane region" description="Helical" evidence="6">
    <location>
        <begin position="55"/>
        <end position="80"/>
    </location>
</feature>
<feature type="region of interest" description="Disordered" evidence="5">
    <location>
        <begin position="1"/>
        <end position="20"/>
    </location>
</feature>
<feature type="transmembrane region" description="Helical" evidence="6">
    <location>
        <begin position="219"/>
        <end position="238"/>
    </location>
</feature>
<feature type="transmembrane region" description="Helical" evidence="6">
    <location>
        <begin position="187"/>
        <end position="207"/>
    </location>
</feature>
<accession>A0A427XZ63</accession>
<gene>
    <name evidence="10" type="ORF">EHS24_005672</name>
</gene>
<protein>
    <recommendedName>
        <fullName evidence="12">ER transporter 6TM N-terminal domain-containing protein</fullName>
    </recommendedName>
</protein>
<comment type="subcellular location">
    <subcellularLocation>
        <location evidence="1">Membrane</location>
        <topology evidence="1">Multi-pass membrane protein</topology>
    </subcellularLocation>
</comment>
<keyword evidence="11" id="KW-1185">Reference proteome</keyword>
<evidence type="ECO:0000256" key="2">
    <source>
        <dbReference type="ARBA" id="ARBA00022692"/>
    </source>
</evidence>
<dbReference type="EMBL" id="RSCE01000003">
    <property type="protein sequence ID" value="RSH84166.1"/>
    <property type="molecule type" value="Genomic_DNA"/>
</dbReference>
<evidence type="ECO:0000256" key="3">
    <source>
        <dbReference type="ARBA" id="ARBA00022989"/>
    </source>
</evidence>
<keyword evidence="4 6" id="KW-0472">Membrane</keyword>
<sequence length="1111" mass="122406">MAKEEAKAETPSSSADSGIQVADKKGHGFIPVWLKEALHNKRQWKNWFRSMVTTLAMMVLMLDSTTLKALGAAAFFGLIASQMLPPSMPLSIYFFAIVTMGLGMLIGWAWGCAAWASALTVRSASRLAQQQQTAAAGYDPNVSTALQYQASMFEGAFLDPASSAVFGVFLFLGAYAFGWLRAKNPKMTLVSIFATIILDLMCSFGPLIPLKQFTIAEQLLKPAAVFMACGVVATIVFFPQSLNHLLLSSLVHKALNPLQQLLALQDDILATKPSDHERWSALAQNCYDLRAEFVEAQSGLDGQAKMLQLEVTRGRISPGQLGELVARTRELGARAFGLASFVLMVEERHQGMKMFNEKPLPHHTSTTRAVVEHTNQHEKASRRALEDLMPELDESTRELRQAAKAGLESVSQYLDMINNHRWKRTPKDAPTIESRQETLKNLEDALEEYRKSKHFNILNGFQDLFDPVTGKLKPTTEKYLASQVRGLFRCFTFTSGLISFSKCLVEYIQFVLELEHGNPKNKLQFPGKFVAAAVENVTDSTQDSAQFDYSVQDDLADNGSQEDDSRTIKDEDLPKGARKKKTYRRDPDACAPTNRFQKVGRAIMHIGRGLSGPNGIYAFKYGFISIALWIPAVTHHSAKFCYENRGLWALIMAQTGMGIYAGESIYNFVTRMSATIIGAVLGMVVWYIGAQKGTGNPYGLAAATMVFIGPFLFIRLAAPMKSMSFWLMTAVTIVFVVGYSWVDENIAQTANQGSGATLSGRRALLVIIGFTGSFVVSVFPKPTSAKKLVRQGLSKNIAALGELFGLEVTAFERSRDEAEANVKERRERYRTHFLAIFGRIQSLKARIGFASLEPNIRGRWPKEDYLALLKTQGQMLSASAVVSSAYSQLNAEWIQRLTEQSDVMNPSFIADCFSLFALLRHSLRVGAALPPTIPIFERLMFYRTTADVRTAYHASRSQINLNSRSNLNLNGGNTNLDTDALSGLHLSVPQPDGSRASTRPSTPGSGASGYATPGSIASSINGGDNDGASFTGDSQLLDMDIAVFDTFRHALTWQNCHDEQFPIFATAILALTHIVSGLNQMHRTILDLVGEVELDGFDSAAERWAKQDEDV</sequence>
<evidence type="ECO:0000313" key="10">
    <source>
        <dbReference type="EMBL" id="RSH84166.1"/>
    </source>
</evidence>
<dbReference type="GeneID" id="39590215"/>
<dbReference type="AlphaFoldDB" id="A0A427XZ63"/>
<feature type="compositionally biased region" description="Basic and acidic residues" evidence="5">
    <location>
        <begin position="563"/>
        <end position="575"/>
    </location>
</feature>
<feature type="region of interest" description="Disordered" evidence="5">
    <location>
        <begin position="980"/>
        <end position="1023"/>
    </location>
</feature>
<feature type="transmembrane region" description="Helical" evidence="6">
    <location>
        <begin position="668"/>
        <end position="688"/>
    </location>
</feature>
<feature type="compositionally biased region" description="Polar residues" evidence="5">
    <location>
        <begin position="995"/>
        <end position="1005"/>
    </location>
</feature>
<feature type="transmembrane region" description="Helical" evidence="6">
    <location>
        <begin position="725"/>
        <end position="742"/>
    </location>
</feature>